<dbReference type="Pfam" id="PF12796">
    <property type="entry name" value="Ank_2"/>
    <property type="match status" value="1"/>
</dbReference>
<dbReference type="InParanoid" id="A2F1M3"/>
<dbReference type="KEGG" id="tva:4759011"/>
<dbReference type="PANTHER" id="PTHR24159">
    <property type="match status" value="1"/>
</dbReference>
<organism evidence="1 2">
    <name type="scientific">Trichomonas vaginalis (strain ATCC PRA-98 / G3)</name>
    <dbReference type="NCBI Taxonomy" id="412133"/>
    <lineage>
        <taxon>Eukaryota</taxon>
        <taxon>Metamonada</taxon>
        <taxon>Parabasalia</taxon>
        <taxon>Trichomonadida</taxon>
        <taxon>Trichomonadidae</taxon>
        <taxon>Trichomonas</taxon>
    </lineage>
</organism>
<keyword evidence="2" id="KW-1185">Reference proteome</keyword>
<dbReference type="RefSeq" id="XP_001314024.1">
    <property type="nucleotide sequence ID" value="XM_001314018.1"/>
</dbReference>
<accession>A2F1M3</accession>
<dbReference type="Proteomes" id="UP000001542">
    <property type="component" value="Unassembled WGS sequence"/>
</dbReference>
<dbReference type="SMART" id="SM00248">
    <property type="entry name" value="ANK"/>
    <property type="match status" value="7"/>
</dbReference>
<sequence length="846" mass="100084">MENDKIVYEDLKIKNFDDVVIPEPFQPLYEAESHYFNLNKENFETTVNFFKKFITDGPGETQANNFKYLLELFVDGDLVQCYPDNLHFQILQTLGKIFNPIIRTRNLDLYHIAYNAGINIMLPPELAKLHKKPEMTPREPPDELTQIMLDDDVAKFQQHFDKSNPNYFNIVESVLIQNPSVNIVKYLLISGDFEQLLKQALFSKSYLATKIVSSGNIEIIRLLEQNGIKYNYCLSEAFKTRNSDLITWLLENYKQYKPSYVYLSFIKSIIFCLENNNCSDYSKLIAVYFRSKFKSVLEFFIHYKQNLTLKEQDYSFPRLHDEADISIISDCLINERYDYFNILYDLGLCYSDGFLLHPLSFLIFHKIHDLDLYEKVYQLTQRNTSTSFELPKRLVQDVLPDMDLMKFFLERKIITPNLPEILTWSGLDEMIYIFDHFQSFNVKQFNSEFNDEEKFLDFKPDLVDYIVRNYQIDLEGNNGFYIMKFAFFKGHIDLIVYLLDKNVILFRKKLKEEYKNRKKEKHNFWNNFYYGYKEEEEEEDEYEYEFDDPRYNFYNVMDCAEHDNLEAYQLILSHGGKAHAKGSEYCNTLLDYHSMNGNFEIIKILIEHGAKVTENTLELCSDDKSMCFLIDHADEYMLYSNLCLLINGDDKPTGFFNYVKKYSLNSCSLEVFLMCLSKALQVKNESVSIFILKNTEIDSGDYLDQFPSENDHWLIKAIEMNSPECVRLLLNLMEKCELIKGYFTPRIIPINDYYVQKSRQAIIPDYYLQAAKLNNIDIVKILIEHKVPINRKSDDILKNALFWAAVRENVDIINLLFEYGYEKLDIPEEDISMFHIHPDLVKLIRK</sequence>
<evidence type="ECO:0008006" key="3">
    <source>
        <dbReference type="Google" id="ProtNLM"/>
    </source>
</evidence>
<dbReference type="Gene3D" id="1.25.40.20">
    <property type="entry name" value="Ankyrin repeat-containing domain"/>
    <property type="match status" value="2"/>
</dbReference>
<gene>
    <name evidence="1" type="ORF">TVAG_412170</name>
</gene>
<dbReference type="SMR" id="A2F1M3"/>
<evidence type="ECO:0000313" key="1">
    <source>
        <dbReference type="EMBL" id="EAY01188.1"/>
    </source>
</evidence>
<protein>
    <recommendedName>
        <fullName evidence="3">DUF3447 domain-containing protein</fullName>
    </recommendedName>
</protein>
<proteinExistence type="predicted"/>
<dbReference type="PANTHER" id="PTHR24159:SF5">
    <property type="entry name" value="ANK_REP_REGION DOMAIN-CONTAINING PROTEIN"/>
    <property type="match status" value="1"/>
</dbReference>
<reference evidence="1" key="1">
    <citation type="submission" date="2006-10" db="EMBL/GenBank/DDBJ databases">
        <authorList>
            <person name="Amadeo P."/>
            <person name="Zhao Q."/>
            <person name="Wortman J."/>
            <person name="Fraser-Liggett C."/>
            <person name="Carlton J."/>
        </authorList>
    </citation>
    <scope>NUCLEOTIDE SEQUENCE</scope>
    <source>
        <strain evidence="1">G3</strain>
    </source>
</reference>
<dbReference type="VEuPathDB" id="TrichDB:TVAG_412170"/>
<dbReference type="VEuPathDB" id="TrichDB:TVAGG3_0761290"/>
<dbReference type="SUPFAM" id="SSF48403">
    <property type="entry name" value="Ankyrin repeat"/>
    <property type="match status" value="1"/>
</dbReference>
<dbReference type="InterPro" id="IPR002110">
    <property type="entry name" value="Ankyrin_rpt"/>
</dbReference>
<dbReference type="AlphaFoldDB" id="A2F1M3"/>
<evidence type="ECO:0000313" key="2">
    <source>
        <dbReference type="Proteomes" id="UP000001542"/>
    </source>
</evidence>
<dbReference type="SUPFAM" id="SSF140860">
    <property type="entry name" value="Pseudo ankyrin repeat-like"/>
    <property type="match status" value="1"/>
</dbReference>
<name>A2F1M3_TRIV3</name>
<dbReference type="EMBL" id="DS113575">
    <property type="protein sequence ID" value="EAY01188.1"/>
    <property type="molecule type" value="Genomic_DNA"/>
</dbReference>
<reference evidence="1" key="2">
    <citation type="journal article" date="2007" name="Science">
        <title>Draft genome sequence of the sexually transmitted pathogen Trichomonas vaginalis.</title>
        <authorList>
            <person name="Carlton J.M."/>
            <person name="Hirt R.P."/>
            <person name="Silva J.C."/>
            <person name="Delcher A.L."/>
            <person name="Schatz M."/>
            <person name="Zhao Q."/>
            <person name="Wortman J.R."/>
            <person name="Bidwell S.L."/>
            <person name="Alsmark U.C.M."/>
            <person name="Besteiro S."/>
            <person name="Sicheritz-Ponten T."/>
            <person name="Noel C.J."/>
            <person name="Dacks J.B."/>
            <person name="Foster P.G."/>
            <person name="Simillion C."/>
            <person name="Van de Peer Y."/>
            <person name="Miranda-Saavedra D."/>
            <person name="Barton G.J."/>
            <person name="Westrop G.D."/>
            <person name="Mueller S."/>
            <person name="Dessi D."/>
            <person name="Fiori P.L."/>
            <person name="Ren Q."/>
            <person name="Paulsen I."/>
            <person name="Zhang H."/>
            <person name="Bastida-Corcuera F.D."/>
            <person name="Simoes-Barbosa A."/>
            <person name="Brown M.T."/>
            <person name="Hayes R.D."/>
            <person name="Mukherjee M."/>
            <person name="Okumura C.Y."/>
            <person name="Schneider R."/>
            <person name="Smith A.J."/>
            <person name="Vanacova S."/>
            <person name="Villalvazo M."/>
            <person name="Haas B.J."/>
            <person name="Pertea M."/>
            <person name="Feldblyum T.V."/>
            <person name="Utterback T.R."/>
            <person name="Shu C.L."/>
            <person name="Osoegawa K."/>
            <person name="de Jong P.J."/>
            <person name="Hrdy I."/>
            <person name="Horvathova L."/>
            <person name="Zubacova Z."/>
            <person name="Dolezal P."/>
            <person name="Malik S.B."/>
            <person name="Logsdon J.M. Jr."/>
            <person name="Henze K."/>
            <person name="Gupta A."/>
            <person name="Wang C.C."/>
            <person name="Dunne R.L."/>
            <person name="Upcroft J.A."/>
            <person name="Upcroft P."/>
            <person name="White O."/>
            <person name="Salzberg S.L."/>
            <person name="Tang P."/>
            <person name="Chiu C.-H."/>
            <person name="Lee Y.-S."/>
            <person name="Embley T.M."/>
            <person name="Coombs G.H."/>
            <person name="Mottram J.C."/>
            <person name="Tachezy J."/>
            <person name="Fraser-Liggett C.M."/>
            <person name="Johnson P.J."/>
        </authorList>
    </citation>
    <scope>NUCLEOTIDE SEQUENCE [LARGE SCALE GENOMIC DNA]</scope>
    <source>
        <strain evidence="1">G3</strain>
    </source>
</reference>
<dbReference type="InterPro" id="IPR036770">
    <property type="entry name" value="Ankyrin_rpt-contain_sf"/>
</dbReference>